<feature type="compositionally biased region" description="Basic and acidic residues" evidence="1">
    <location>
        <begin position="221"/>
        <end position="235"/>
    </location>
</feature>
<gene>
    <name evidence="2" type="ORF">CBR_g45617</name>
</gene>
<name>A0A388LZC5_CHABU</name>
<organism evidence="2 3">
    <name type="scientific">Chara braunii</name>
    <name type="common">Braun's stonewort</name>
    <dbReference type="NCBI Taxonomy" id="69332"/>
    <lineage>
        <taxon>Eukaryota</taxon>
        <taxon>Viridiplantae</taxon>
        <taxon>Streptophyta</taxon>
        <taxon>Charophyceae</taxon>
        <taxon>Charales</taxon>
        <taxon>Characeae</taxon>
        <taxon>Chara</taxon>
    </lineage>
</organism>
<reference evidence="2 3" key="1">
    <citation type="journal article" date="2018" name="Cell">
        <title>The Chara Genome: Secondary Complexity and Implications for Plant Terrestrialization.</title>
        <authorList>
            <person name="Nishiyama T."/>
            <person name="Sakayama H."/>
            <person name="Vries J.D."/>
            <person name="Buschmann H."/>
            <person name="Saint-Marcoux D."/>
            <person name="Ullrich K.K."/>
            <person name="Haas F.B."/>
            <person name="Vanderstraeten L."/>
            <person name="Becker D."/>
            <person name="Lang D."/>
            <person name="Vosolsobe S."/>
            <person name="Rombauts S."/>
            <person name="Wilhelmsson P.K.I."/>
            <person name="Janitza P."/>
            <person name="Kern R."/>
            <person name="Heyl A."/>
            <person name="Rumpler F."/>
            <person name="Villalobos L.I.A.C."/>
            <person name="Clay J.M."/>
            <person name="Skokan R."/>
            <person name="Toyoda A."/>
            <person name="Suzuki Y."/>
            <person name="Kagoshima H."/>
            <person name="Schijlen E."/>
            <person name="Tajeshwar N."/>
            <person name="Catarino B."/>
            <person name="Hetherington A.J."/>
            <person name="Saltykova A."/>
            <person name="Bonnot C."/>
            <person name="Breuninger H."/>
            <person name="Symeonidi A."/>
            <person name="Radhakrishnan G.V."/>
            <person name="Van Nieuwerburgh F."/>
            <person name="Deforce D."/>
            <person name="Chang C."/>
            <person name="Karol K.G."/>
            <person name="Hedrich R."/>
            <person name="Ulvskov P."/>
            <person name="Glockner G."/>
            <person name="Delwiche C.F."/>
            <person name="Petrasek J."/>
            <person name="Van de Peer Y."/>
            <person name="Friml J."/>
            <person name="Beilby M."/>
            <person name="Dolan L."/>
            <person name="Kohara Y."/>
            <person name="Sugano S."/>
            <person name="Fujiyama A."/>
            <person name="Delaux P.-M."/>
            <person name="Quint M."/>
            <person name="TheiBen G."/>
            <person name="Hagemann M."/>
            <person name="Harholt J."/>
            <person name="Dunand C."/>
            <person name="Zachgo S."/>
            <person name="Langdale J."/>
            <person name="Maumus F."/>
            <person name="Straeten D.V.D."/>
            <person name="Gould S.B."/>
            <person name="Rensing S.A."/>
        </authorList>
    </citation>
    <scope>NUCLEOTIDE SEQUENCE [LARGE SCALE GENOMIC DNA]</scope>
    <source>
        <strain evidence="2 3">S276</strain>
    </source>
</reference>
<evidence type="ECO:0000256" key="1">
    <source>
        <dbReference type="SAM" id="MobiDB-lite"/>
    </source>
</evidence>
<feature type="region of interest" description="Disordered" evidence="1">
    <location>
        <begin position="86"/>
        <end position="296"/>
    </location>
</feature>
<proteinExistence type="predicted"/>
<accession>A0A388LZC5</accession>
<sequence length="357" mass="39331">MGATNCHGKQGDRLRDLADWLMDNLQIKFQGRSDDFWDNTYLALIPLLENSESLQLVHANGLPQGVKWSDTCQKLLTIVLEHFRPQGDVDTQQERKDNGPPTNENGQSHPLKEETEMVGKEETQEGAKEKAQKDRTGQREAAKDKAGPAGGKAKEDKEEDKMPGEKKEVSQRREGGTDNRIDDRKPEEAVKEKVSQDTGAGVGSKTEGGIKEGTENGIATGKEDDPHKIERRNKENTPAIEGSRVSEREEEGLCLALAAWQPEANTQRKPDATRNTATPQPPPPSQSTDSDLTSKRLKLRHLLDKGGTVPPVEKGLNIIPVRRREDSWEVGLSSPPDATHGEITMKGQSSFLLSLTA</sequence>
<protein>
    <submittedName>
        <fullName evidence="2">Uncharacterized protein</fullName>
    </submittedName>
</protein>
<evidence type="ECO:0000313" key="3">
    <source>
        <dbReference type="Proteomes" id="UP000265515"/>
    </source>
</evidence>
<evidence type="ECO:0000313" key="2">
    <source>
        <dbReference type="EMBL" id="GBG87559.1"/>
    </source>
</evidence>
<dbReference type="EMBL" id="BFEA01000620">
    <property type="protein sequence ID" value="GBG87559.1"/>
    <property type="molecule type" value="Genomic_DNA"/>
</dbReference>
<feature type="compositionally biased region" description="Basic and acidic residues" evidence="1">
    <location>
        <begin position="110"/>
        <end position="195"/>
    </location>
</feature>
<feature type="compositionally biased region" description="Basic and acidic residues" evidence="1">
    <location>
        <begin position="86"/>
        <end position="98"/>
    </location>
</feature>
<dbReference type="Gramene" id="GBG87559">
    <property type="protein sequence ID" value="GBG87559"/>
    <property type="gene ID" value="CBR_g45617"/>
</dbReference>
<dbReference type="Proteomes" id="UP000265515">
    <property type="component" value="Unassembled WGS sequence"/>
</dbReference>
<keyword evidence="3" id="KW-1185">Reference proteome</keyword>
<dbReference type="AlphaFoldDB" id="A0A388LZC5"/>
<comment type="caution">
    <text evidence="2">The sequence shown here is derived from an EMBL/GenBank/DDBJ whole genome shotgun (WGS) entry which is preliminary data.</text>
</comment>